<name>A0A0E9W1G4_ANGAN</name>
<accession>A0A0E9W1G4</accession>
<proteinExistence type="predicted"/>
<organism evidence="1">
    <name type="scientific">Anguilla anguilla</name>
    <name type="common">European freshwater eel</name>
    <name type="synonym">Muraena anguilla</name>
    <dbReference type="NCBI Taxonomy" id="7936"/>
    <lineage>
        <taxon>Eukaryota</taxon>
        <taxon>Metazoa</taxon>
        <taxon>Chordata</taxon>
        <taxon>Craniata</taxon>
        <taxon>Vertebrata</taxon>
        <taxon>Euteleostomi</taxon>
        <taxon>Actinopterygii</taxon>
        <taxon>Neopterygii</taxon>
        <taxon>Teleostei</taxon>
        <taxon>Anguilliformes</taxon>
        <taxon>Anguillidae</taxon>
        <taxon>Anguilla</taxon>
    </lineage>
</organism>
<dbReference type="AlphaFoldDB" id="A0A0E9W1G4"/>
<evidence type="ECO:0000313" key="1">
    <source>
        <dbReference type="EMBL" id="JAH84176.1"/>
    </source>
</evidence>
<dbReference type="EMBL" id="GBXM01024401">
    <property type="protein sequence ID" value="JAH84176.1"/>
    <property type="molecule type" value="Transcribed_RNA"/>
</dbReference>
<reference evidence="1" key="2">
    <citation type="journal article" date="2015" name="Fish Shellfish Immunol.">
        <title>Early steps in the European eel (Anguilla anguilla)-Vibrio vulnificus interaction in the gills: Role of the RtxA13 toxin.</title>
        <authorList>
            <person name="Callol A."/>
            <person name="Pajuelo D."/>
            <person name="Ebbesson L."/>
            <person name="Teles M."/>
            <person name="MacKenzie S."/>
            <person name="Amaro C."/>
        </authorList>
    </citation>
    <scope>NUCLEOTIDE SEQUENCE</scope>
</reference>
<protein>
    <submittedName>
        <fullName evidence="1">Uncharacterized protein</fullName>
    </submittedName>
</protein>
<sequence length="38" mass="4488">MVFIEQYCPTFTKLKPPGLYSRVFKHVTIVNILISFRT</sequence>
<reference evidence="1" key="1">
    <citation type="submission" date="2014-11" db="EMBL/GenBank/DDBJ databases">
        <authorList>
            <person name="Amaro Gonzalez C."/>
        </authorList>
    </citation>
    <scope>NUCLEOTIDE SEQUENCE</scope>
</reference>